<feature type="binding site" evidence="12">
    <location>
        <position position="148"/>
    </location>
    <ligand>
        <name>NAD(+)</name>
        <dbReference type="ChEBI" id="CHEBI:57540"/>
    </ligand>
</feature>
<dbReference type="InterPro" id="IPR003583">
    <property type="entry name" value="Hlx-hairpin-Hlx_DNA-bd_motif"/>
</dbReference>
<dbReference type="PROSITE" id="PS01055">
    <property type="entry name" value="DNA_LIGASE_N1"/>
    <property type="match status" value="1"/>
</dbReference>
<keyword evidence="5 12" id="KW-0227">DNA damage</keyword>
<dbReference type="EC" id="6.5.1.2" evidence="12 13"/>
<dbReference type="InterPro" id="IPR004150">
    <property type="entry name" value="NAD_DNA_ligase_OB"/>
</dbReference>
<keyword evidence="10 12" id="KW-0464">Manganese</keyword>
<keyword evidence="7 12" id="KW-0460">Magnesium</keyword>
<evidence type="ECO:0000313" key="15">
    <source>
        <dbReference type="EMBL" id="WDR04258.1"/>
    </source>
</evidence>
<dbReference type="SUPFAM" id="SSF47781">
    <property type="entry name" value="RuvA domain 2-like"/>
    <property type="match status" value="1"/>
</dbReference>
<reference evidence="15 16" key="1">
    <citation type="submission" date="2023-02" db="EMBL/GenBank/DDBJ databases">
        <title>Devosia algicola sp. nov., isolated from the phycosphere of marine algae.</title>
        <authorList>
            <person name="Kim J.M."/>
            <person name="Lee J.K."/>
            <person name="Choi B.J."/>
            <person name="Bayburt H."/>
            <person name="Jeon C.O."/>
        </authorList>
    </citation>
    <scope>NUCLEOTIDE SEQUENCE [LARGE SCALE GENOMIC DNA]</scope>
    <source>
        <strain evidence="15 16">G20-9</strain>
    </source>
</reference>
<evidence type="ECO:0000256" key="7">
    <source>
        <dbReference type="ARBA" id="ARBA00022842"/>
    </source>
</evidence>
<dbReference type="InterPro" id="IPR041663">
    <property type="entry name" value="DisA/LigA_HHH"/>
</dbReference>
<dbReference type="GO" id="GO:0003911">
    <property type="term" value="F:DNA ligase (NAD+) activity"/>
    <property type="evidence" value="ECO:0007669"/>
    <property type="project" value="UniProtKB-EC"/>
</dbReference>
<feature type="binding site" evidence="12">
    <location>
        <position position="185"/>
    </location>
    <ligand>
        <name>NAD(+)</name>
        <dbReference type="ChEBI" id="CHEBI:57540"/>
    </ligand>
</feature>
<dbReference type="SMART" id="SM00532">
    <property type="entry name" value="LIGANc"/>
    <property type="match status" value="1"/>
</dbReference>
<dbReference type="Gene3D" id="3.30.470.30">
    <property type="entry name" value="DNA ligase/mRNA capping enzyme"/>
    <property type="match status" value="1"/>
</dbReference>
<feature type="binding site" evidence="12">
    <location>
        <position position="430"/>
    </location>
    <ligand>
        <name>Zn(2+)</name>
        <dbReference type="ChEBI" id="CHEBI:29105"/>
    </ligand>
</feature>
<evidence type="ECO:0000259" key="14">
    <source>
        <dbReference type="PROSITE" id="PS50172"/>
    </source>
</evidence>
<dbReference type="RefSeq" id="WP_282220640.1">
    <property type="nucleotide sequence ID" value="NZ_CP118246.1"/>
</dbReference>
<dbReference type="Pfam" id="PF01653">
    <property type="entry name" value="DNA_ligase_aden"/>
    <property type="match status" value="1"/>
</dbReference>
<keyword evidence="16" id="KW-1185">Reference proteome</keyword>
<keyword evidence="3 12" id="KW-0235">DNA replication</keyword>
<dbReference type="InterPro" id="IPR004149">
    <property type="entry name" value="Znf_DNAligase_C4"/>
</dbReference>
<evidence type="ECO:0000256" key="6">
    <source>
        <dbReference type="ARBA" id="ARBA00022833"/>
    </source>
</evidence>
<evidence type="ECO:0000256" key="3">
    <source>
        <dbReference type="ARBA" id="ARBA00022705"/>
    </source>
</evidence>
<proteinExistence type="inferred from homology"/>
<comment type="similarity">
    <text evidence="12">Belongs to the NAD-dependent DNA ligase family. LigA subfamily.</text>
</comment>
<dbReference type="SUPFAM" id="SSF50249">
    <property type="entry name" value="Nucleic acid-binding proteins"/>
    <property type="match status" value="1"/>
</dbReference>
<dbReference type="Pfam" id="PF12826">
    <property type="entry name" value="HHH_2"/>
    <property type="match status" value="1"/>
</dbReference>
<dbReference type="PIRSF" id="PIRSF001604">
    <property type="entry name" value="LigA"/>
    <property type="match status" value="1"/>
</dbReference>
<dbReference type="SUPFAM" id="SSF52113">
    <property type="entry name" value="BRCT domain"/>
    <property type="match status" value="1"/>
</dbReference>
<evidence type="ECO:0000256" key="13">
    <source>
        <dbReference type="RuleBase" id="RU000618"/>
    </source>
</evidence>
<evidence type="ECO:0000256" key="12">
    <source>
        <dbReference type="HAMAP-Rule" id="MF_01588"/>
    </source>
</evidence>
<dbReference type="Pfam" id="PF03120">
    <property type="entry name" value="OB_DNA_ligase"/>
    <property type="match status" value="1"/>
</dbReference>
<evidence type="ECO:0000256" key="11">
    <source>
        <dbReference type="ARBA" id="ARBA00034005"/>
    </source>
</evidence>
<dbReference type="Gene3D" id="2.40.50.140">
    <property type="entry name" value="Nucleic acid-binding proteins"/>
    <property type="match status" value="1"/>
</dbReference>
<feature type="active site" description="N6-AMP-lysine intermediate" evidence="12">
    <location>
        <position position="127"/>
    </location>
</feature>
<dbReference type="NCBIfam" id="TIGR00575">
    <property type="entry name" value="dnlj"/>
    <property type="match status" value="1"/>
</dbReference>
<dbReference type="InterPro" id="IPR010994">
    <property type="entry name" value="RuvA_2-like"/>
</dbReference>
<dbReference type="Pfam" id="PF00533">
    <property type="entry name" value="BRCT"/>
    <property type="match status" value="1"/>
</dbReference>
<keyword evidence="8 12" id="KW-0520">NAD</keyword>
<comment type="function">
    <text evidence="1 12">DNA ligase that catalyzes the formation of phosphodiester linkages between 5'-phosphoryl and 3'-hydroxyl groups in double-stranded DNA using NAD as a coenzyme and as the energy source for the reaction. It is essential for DNA replication and repair of damaged DNA.</text>
</comment>
<keyword evidence="9 12" id="KW-0234">DNA repair</keyword>
<feature type="binding site" evidence="12">
    <location>
        <position position="301"/>
    </location>
    <ligand>
        <name>NAD(+)</name>
        <dbReference type="ChEBI" id="CHEBI:57540"/>
    </ligand>
</feature>
<feature type="binding site" evidence="12">
    <location>
        <position position="125"/>
    </location>
    <ligand>
        <name>NAD(+)</name>
        <dbReference type="ChEBI" id="CHEBI:57540"/>
    </ligand>
</feature>
<dbReference type="CDD" id="cd00114">
    <property type="entry name" value="LIGANc"/>
    <property type="match status" value="1"/>
</dbReference>
<dbReference type="InterPro" id="IPR018239">
    <property type="entry name" value="DNA_ligase_AS"/>
</dbReference>
<dbReference type="CDD" id="cd17748">
    <property type="entry name" value="BRCT_DNA_ligase_like"/>
    <property type="match status" value="1"/>
</dbReference>
<dbReference type="InterPro" id="IPR013840">
    <property type="entry name" value="DNAligase_N"/>
</dbReference>
<feature type="binding site" evidence="12">
    <location>
        <begin position="42"/>
        <end position="46"/>
    </location>
    <ligand>
        <name>NAD(+)</name>
        <dbReference type="ChEBI" id="CHEBI:57540"/>
    </ligand>
</feature>
<keyword evidence="4 12" id="KW-0479">Metal-binding</keyword>
<dbReference type="Pfam" id="PF03119">
    <property type="entry name" value="DNA_ligase_ZBD"/>
    <property type="match status" value="1"/>
</dbReference>
<dbReference type="InterPro" id="IPR001679">
    <property type="entry name" value="DNA_ligase"/>
</dbReference>
<dbReference type="SMART" id="SM00292">
    <property type="entry name" value="BRCT"/>
    <property type="match status" value="1"/>
</dbReference>
<evidence type="ECO:0000256" key="9">
    <source>
        <dbReference type="ARBA" id="ARBA00023204"/>
    </source>
</evidence>
<dbReference type="InterPro" id="IPR033136">
    <property type="entry name" value="DNA_ligase_CS"/>
</dbReference>
<protein>
    <recommendedName>
        <fullName evidence="12 13">DNA ligase</fullName>
        <ecNumber evidence="12 13">6.5.1.2</ecNumber>
    </recommendedName>
    <alternativeName>
        <fullName evidence="12">Polydeoxyribonucleotide synthase [NAD(+)]</fullName>
    </alternativeName>
</protein>
<dbReference type="Proteomes" id="UP001220530">
    <property type="component" value="Chromosome"/>
</dbReference>
<gene>
    <name evidence="12 15" type="primary">ligA</name>
    <name evidence="15" type="ORF">PSQ19_07250</name>
</gene>
<dbReference type="HAMAP" id="MF_01588">
    <property type="entry name" value="DNA_ligase_A"/>
    <property type="match status" value="1"/>
</dbReference>
<dbReference type="EMBL" id="CP118246">
    <property type="protein sequence ID" value="WDR04258.1"/>
    <property type="molecule type" value="Genomic_DNA"/>
</dbReference>
<dbReference type="InterPro" id="IPR013839">
    <property type="entry name" value="DNAligase_adenylation"/>
</dbReference>
<comment type="catalytic activity">
    <reaction evidence="11 12 13">
        <text>NAD(+) + (deoxyribonucleotide)n-3'-hydroxyl + 5'-phospho-(deoxyribonucleotide)m = (deoxyribonucleotide)n+m + AMP + beta-nicotinamide D-nucleotide.</text>
        <dbReference type="EC" id="6.5.1.2"/>
    </reaction>
</comment>
<feature type="domain" description="BRCT" evidence="14">
    <location>
        <begin position="634"/>
        <end position="707"/>
    </location>
</feature>
<dbReference type="Gene3D" id="3.40.50.10190">
    <property type="entry name" value="BRCT domain"/>
    <property type="match status" value="1"/>
</dbReference>
<evidence type="ECO:0000256" key="8">
    <source>
        <dbReference type="ARBA" id="ARBA00023027"/>
    </source>
</evidence>
<evidence type="ECO:0000256" key="4">
    <source>
        <dbReference type="ARBA" id="ARBA00022723"/>
    </source>
</evidence>
<evidence type="ECO:0000256" key="10">
    <source>
        <dbReference type="ARBA" id="ARBA00023211"/>
    </source>
</evidence>
<sequence length="712" mass="77657">MSGTAIEELSEDEARAELERLATAIAEADLAYHQNDAPEITDAEYDALRRRNVAIEERFPALVRMDSPSTAVGAAPSDGFDKVRHGIPMLSLANAFDDADVEDFVARGQKYFERDKDLELVFTAEPKIDGLSASLRYEKGVFVRGATRGDGTVGEDITANLKTIADIPQRLAGSDWPDVIEIRGEVYMTHAEFKALNEKSAASGGQVYVNPRNTAAGSLRQLDVSITASRNLKFFAYAWGETSRSPAATQYEAVQKFRDWGFKVNPLMIRTSEISVLLEHYRLIEAQRATLGYDIDGVVYKLNRLDLQERWGFVARAPRWALAHKFAAEQATTILTGIDIQVGRTGALTPVARLAPVTVGGVVVENATLHNEDYIKGLGNSGETIRNGVDLRVGDTVIVQRAGDVIPQIVDVVLDKRPANAVPFDFPHICPECGSEAVREVNEKTGKRDAVRRCTGELICPAQAVENLKHFVSRNALDIDGLGDRQIAQFYAEGRIARPADIFTLRARDDRALKKLKDVEGFGPVSVSKLFDAIDDRREPELDRFIFALGIRHVGETTAALMARTFGTMEAFRDAAVAAANVDGDTHEQFPSINGVGEVVRQSVLAFFANERNGQALEELLAEVHPKPYVVTISTDSEVVGKTVVFTGSLEKMTRSEAKAMAERHGAKVAGSVSAATDILVAGPGAGSKLKKAEEAGVRVVSEEEWFTLIGK</sequence>
<dbReference type="Gene3D" id="1.10.287.610">
    <property type="entry name" value="Helix hairpin bin"/>
    <property type="match status" value="1"/>
</dbReference>
<dbReference type="InterPro" id="IPR036420">
    <property type="entry name" value="BRCT_dom_sf"/>
</dbReference>
<dbReference type="SUPFAM" id="SSF56091">
    <property type="entry name" value="DNA ligase/mRNA capping enzyme, catalytic domain"/>
    <property type="match status" value="1"/>
</dbReference>
<comment type="cofactor">
    <cofactor evidence="12">
        <name>Mg(2+)</name>
        <dbReference type="ChEBI" id="CHEBI:18420"/>
    </cofactor>
    <cofactor evidence="12">
        <name>Mn(2+)</name>
        <dbReference type="ChEBI" id="CHEBI:29035"/>
    </cofactor>
</comment>
<organism evidence="15 16">
    <name type="scientific">Devosia algicola</name>
    <dbReference type="NCBI Taxonomy" id="3026418"/>
    <lineage>
        <taxon>Bacteria</taxon>
        <taxon>Pseudomonadati</taxon>
        <taxon>Pseudomonadota</taxon>
        <taxon>Alphaproteobacteria</taxon>
        <taxon>Hyphomicrobiales</taxon>
        <taxon>Devosiaceae</taxon>
        <taxon>Devosia</taxon>
    </lineage>
</organism>
<dbReference type="SMART" id="SM00278">
    <property type="entry name" value="HhH1"/>
    <property type="match status" value="4"/>
</dbReference>
<feature type="binding site" evidence="12">
    <location>
        <position position="325"/>
    </location>
    <ligand>
        <name>NAD(+)</name>
        <dbReference type="ChEBI" id="CHEBI:57540"/>
    </ligand>
</feature>
<evidence type="ECO:0000256" key="1">
    <source>
        <dbReference type="ARBA" id="ARBA00004067"/>
    </source>
</evidence>
<evidence type="ECO:0000313" key="16">
    <source>
        <dbReference type="Proteomes" id="UP001220530"/>
    </source>
</evidence>
<keyword evidence="6 12" id="KW-0862">Zinc</keyword>
<feature type="binding site" evidence="12">
    <location>
        <position position="460"/>
    </location>
    <ligand>
        <name>Zn(2+)</name>
        <dbReference type="ChEBI" id="CHEBI:29105"/>
    </ligand>
</feature>
<dbReference type="PANTHER" id="PTHR23389">
    <property type="entry name" value="CHROMOSOME TRANSMISSION FIDELITY FACTOR 18"/>
    <property type="match status" value="1"/>
</dbReference>
<dbReference type="Gene3D" id="1.10.150.20">
    <property type="entry name" value="5' to 3' exonuclease, C-terminal subdomain"/>
    <property type="match status" value="2"/>
</dbReference>
<dbReference type="NCBIfam" id="NF005932">
    <property type="entry name" value="PRK07956.1"/>
    <property type="match status" value="1"/>
</dbReference>
<evidence type="ECO:0000256" key="2">
    <source>
        <dbReference type="ARBA" id="ARBA00022598"/>
    </source>
</evidence>
<dbReference type="InterPro" id="IPR012340">
    <property type="entry name" value="NA-bd_OB-fold"/>
</dbReference>
<evidence type="ECO:0000256" key="5">
    <source>
        <dbReference type="ARBA" id="ARBA00022763"/>
    </source>
</evidence>
<feature type="binding site" evidence="12">
    <location>
        <position position="433"/>
    </location>
    <ligand>
        <name>Zn(2+)</name>
        <dbReference type="ChEBI" id="CHEBI:29105"/>
    </ligand>
</feature>
<name>A0ABY7YT13_9HYPH</name>
<feature type="binding site" evidence="12">
    <location>
        <position position="454"/>
    </location>
    <ligand>
        <name>Zn(2+)</name>
        <dbReference type="ChEBI" id="CHEBI:29105"/>
    </ligand>
</feature>
<dbReference type="PANTHER" id="PTHR23389:SF9">
    <property type="entry name" value="DNA LIGASE"/>
    <property type="match status" value="1"/>
</dbReference>
<feature type="binding site" evidence="12">
    <location>
        <begin position="91"/>
        <end position="92"/>
    </location>
    <ligand>
        <name>NAD(+)</name>
        <dbReference type="ChEBI" id="CHEBI:57540"/>
    </ligand>
</feature>
<keyword evidence="2 12" id="KW-0436">Ligase</keyword>
<dbReference type="Gene3D" id="6.20.10.30">
    <property type="match status" value="1"/>
</dbReference>
<dbReference type="PROSITE" id="PS01056">
    <property type="entry name" value="DNA_LIGASE_N2"/>
    <property type="match status" value="1"/>
</dbReference>
<dbReference type="InterPro" id="IPR001357">
    <property type="entry name" value="BRCT_dom"/>
</dbReference>
<accession>A0ABY7YT13</accession>
<dbReference type="PROSITE" id="PS50172">
    <property type="entry name" value="BRCT"/>
    <property type="match status" value="1"/>
</dbReference>